<dbReference type="RefSeq" id="WP_248357196.1">
    <property type="nucleotide sequence ID" value="NZ_AP025591.1"/>
</dbReference>
<dbReference type="EMBL" id="AP025591">
    <property type="protein sequence ID" value="BDG06717.1"/>
    <property type="molecule type" value="Genomic_DNA"/>
</dbReference>
<evidence type="ECO:0008006" key="3">
    <source>
        <dbReference type="Google" id="ProtNLM"/>
    </source>
</evidence>
<sequence>MLRKAIVDLVEGGRMAREALGGGGSARVLASMLGPAWRGLVAGRARTAPATAIPVAGDATFDWRYARSFPELARLYEAAKSSQWNAVTDLDWAQPVDPDDPARPLLPEDFLPFASLPAFRRASPAERRDQIRSHLAWTLSQFLHGEQGALHAAAQVTEAVPWLDAKLYGSTQVVDEGRHVEVFHAYLTRKLEKLYRIDDNLYVVVDALMTDARWDVKFLGMQILVEGLALGAFGMIRRITAEPLLRDVLRYVITDEARHVHFGVLALERHCRELSERERRDREEWAFEVALLLRSRFLAHEFYDEYYGHALRRAEWDRVILASGMMALFRETMFRRIVPNLRRIGLLSDRIRPRYARAGLLAYEHERAAPDLSAEDLL</sequence>
<evidence type="ECO:0000313" key="2">
    <source>
        <dbReference type="Proteomes" id="UP001162891"/>
    </source>
</evidence>
<reference evidence="2" key="1">
    <citation type="journal article" date="2022" name="Int. J. Syst. Evol. Microbiol.">
        <title>Anaeromyxobacter oryzae sp. nov., Anaeromyxobacter diazotrophicus sp. nov. and Anaeromyxobacter paludicola sp. nov., isolated from paddy soils.</title>
        <authorList>
            <person name="Itoh H."/>
            <person name="Xu Z."/>
            <person name="Mise K."/>
            <person name="Masuda Y."/>
            <person name="Ushijima N."/>
            <person name="Hayakawa C."/>
            <person name="Shiratori Y."/>
            <person name="Senoo K."/>
        </authorList>
    </citation>
    <scope>NUCLEOTIDE SEQUENCE [LARGE SCALE GENOMIC DNA]</scope>
    <source>
        <strain evidence="2">Red232</strain>
    </source>
</reference>
<name>A0ABM7X4K1_9BACT</name>
<keyword evidence="2" id="KW-1185">Reference proteome</keyword>
<dbReference type="InterPro" id="IPR025859">
    <property type="entry name" value="AurF/CmlI"/>
</dbReference>
<dbReference type="Proteomes" id="UP001162891">
    <property type="component" value="Chromosome"/>
</dbReference>
<proteinExistence type="predicted"/>
<dbReference type="CDD" id="cd00657">
    <property type="entry name" value="Ferritin_like"/>
    <property type="match status" value="1"/>
</dbReference>
<gene>
    <name evidence="1" type="ORF">AMOR_57130</name>
</gene>
<dbReference type="InterPro" id="IPR009078">
    <property type="entry name" value="Ferritin-like_SF"/>
</dbReference>
<accession>A0ABM7X4K1</accession>
<dbReference type="Gene3D" id="1.10.620.20">
    <property type="entry name" value="Ribonucleotide Reductase, subunit A"/>
    <property type="match status" value="1"/>
</dbReference>
<evidence type="ECO:0000313" key="1">
    <source>
        <dbReference type="EMBL" id="BDG06717.1"/>
    </source>
</evidence>
<dbReference type="Pfam" id="PF11583">
    <property type="entry name" value="AurF"/>
    <property type="match status" value="1"/>
</dbReference>
<dbReference type="InterPro" id="IPR012348">
    <property type="entry name" value="RNR-like"/>
</dbReference>
<organism evidence="1 2">
    <name type="scientific">Anaeromyxobacter oryzae</name>
    <dbReference type="NCBI Taxonomy" id="2918170"/>
    <lineage>
        <taxon>Bacteria</taxon>
        <taxon>Pseudomonadati</taxon>
        <taxon>Myxococcota</taxon>
        <taxon>Myxococcia</taxon>
        <taxon>Myxococcales</taxon>
        <taxon>Cystobacterineae</taxon>
        <taxon>Anaeromyxobacteraceae</taxon>
        <taxon>Anaeromyxobacter</taxon>
    </lineage>
</organism>
<dbReference type="SUPFAM" id="SSF47240">
    <property type="entry name" value="Ferritin-like"/>
    <property type="match status" value="1"/>
</dbReference>
<protein>
    <recommendedName>
        <fullName evidence="3">Ferritin-like domain-containing protein</fullName>
    </recommendedName>
</protein>